<dbReference type="GO" id="GO:0016301">
    <property type="term" value="F:kinase activity"/>
    <property type="evidence" value="ECO:0007669"/>
    <property type="project" value="UniProtKB-KW"/>
</dbReference>
<dbReference type="EMBL" id="FOKK01000009">
    <property type="protein sequence ID" value="SFB39850.1"/>
    <property type="molecule type" value="Genomic_DNA"/>
</dbReference>
<reference evidence="1 2" key="1">
    <citation type="submission" date="2016-10" db="EMBL/GenBank/DDBJ databases">
        <authorList>
            <person name="de Groot N.N."/>
        </authorList>
    </citation>
    <scope>NUCLEOTIDE SEQUENCE [LARGE SCALE GENOMIC DNA]</scope>
    <source>
        <strain evidence="1 2">DSM 23399</strain>
    </source>
</reference>
<accession>A0A1I1AU50</accession>
<dbReference type="InterPro" id="IPR018490">
    <property type="entry name" value="cNMP-bd_dom_sf"/>
</dbReference>
<sequence length="193" mass="22370">MDYLAKMKEDCDPLVPDLILDYTKVDLFLNLRKGKKGEVLKDTSSVETCSRYICEGFIGLFYDSEKGPVLSEIFQATDVAFDFHSYLTGERTQDYIKCLSDVVYYELSKKSEMTLIQNHPDFAKLGFQINHRMLKRLYQRSRIKAMGITKGYKQFVEYLPGIELHLSQSKIASYFFCSERSVREVQHALKPGK</sequence>
<proteinExistence type="predicted"/>
<dbReference type="InterPro" id="IPR014710">
    <property type="entry name" value="RmlC-like_jellyroll"/>
</dbReference>
<protein>
    <submittedName>
        <fullName evidence="1">cAMP-binding domain of CRP or a regulatory subunit of cAMP-dependent protein kinases</fullName>
    </submittedName>
</protein>
<evidence type="ECO:0000313" key="2">
    <source>
        <dbReference type="Proteomes" id="UP000198790"/>
    </source>
</evidence>
<keyword evidence="2" id="KW-1185">Reference proteome</keyword>
<name>A0A1I1AU50_9BACT</name>
<dbReference type="Proteomes" id="UP000198790">
    <property type="component" value="Unassembled WGS sequence"/>
</dbReference>
<dbReference type="STRING" id="237018.SAMN04489723_10916"/>
<keyword evidence="1" id="KW-0418">Kinase</keyword>
<dbReference type="Gene3D" id="2.60.120.10">
    <property type="entry name" value="Jelly Rolls"/>
    <property type="match status" value="1"/>
</dbReference>
<dbReference type="SUPFAM" id="SSF51206">
    <property type="entry name" value="cAMP-binding domain-like"/>
    <property type="match status" value="1"/>
</dbReference>
<organism evidence="1 2">
    <name type="scientific">Algoriphagus aquimarinus</name>
    <dbReference type="NCBI Taxonomy" id="237018"/>
    <lineage>
        <taxon>Bacteria</taxon>
        <taxon>Pseudomonadati</taxon>
        <taxon>Bacteroidota</taxon>
        <taxon>Cytophagia</taxon>
        <taxon>Cytophagales</taxon>
        <taxon>Cyclobacteriaceae</taxon>
        <taxon>Algoriphagus</taxon>
    </lineage>
</organism>
<evidence type="ECO:0000313" key="1">
    <source>
        <dbReference type="EMBL" id="SFB39850.1"/>
    </source>
</evidence>
<dbReference type="AlphaFoldDB" id="A0A1I1AU50"/>
<gene>
    <name evidence="1" type="ORF">SAMN04489723_10916</name>
</gene>
<keyword evidence="1" id="KW-0808">Transferase</keyword>